<reference evidence="3" key="2">
    <citation type="submission" date="2021-03" db="UniProtKB">
        <authorList>
            <consortium name="EnsemblPlants"/>
        </authorList>
    </citation>
    <scope>IDENTIFICATION</scope>
</reference>
<sequence length="549" mass="62542">MATEIVVGKMSDGGEGGDSFFSSLFSLINNILPRPFTELELISFTMEKEKELLNSLSQIFNLIRRWTDEQQQDTSRSSDSQSSDSCCGDDEILTKIVANLVSLLNARSQYVRHMVGNIFLVFSEFLLPYGNSWDRFIRLLCVCFELAMSNIVQHWPQSLTTDADNSKSVVSNMKSVLNNSTWNGVAEILRILRGVVKHLKGTDDDELMKLFSNSLSNCLTNVPWDLLNVIHHDSTHSKTKVGGSYGEAAEKILFLGNFVQLLCSVVDLIGSTDGADSHYKSAILYEINDLVPRLLMWCHVEEWSHIFPYFRHKILDLLSSPISQFACGQSDTLEGSPFLLSLGDQEDDMLFEVLLQMFTIPSWAERLFSNEGRACHVTEEDILFHVSNLFNPLLLFHVFLAELQYDHQLLLDYLISKDMGGKCAEYLLRQVCLRIVCDSWELFLKYSVREGLVYQSICRRGCKKRRASPDDSSVGQIDTPLESGLAFELNQLECNLGRIESLQFEDAKGCLLSLKSALRKLHRRKLFPYNPEVLMRRLTRFEELCDRLV</sequence>
<protein>
    <submittedName>
        <fullName evidence="3">Uncharacterized protein</fullName>
    </submittedName>
</protein>
<dbReference type="InterPro" id="IPR024875">
    <property type="entry name" value="Protein_Lines"/>
</dbReference>
<dbReference type="SUPFAM" id="SSF48371">
    <property type="entry name" value="ARM repeat"/>
    <property type="match status" value="1"/>
</dbReference>
<evidence type="ECO:0000259" key="1">
    <source>
        <dbReference type="Pfam" id="PF14694"/>
    </source>
</evidence>
<reference evidence="3" key="1">
    <citation type="journal article" date="2017" name="Nature">
        <title>The genome of Chenopodium quinoa.</title>
        <authorList>
            <person name="Jarvis D.E."/>
            <person name="Ho Y.S."/>
            <person name="Lightfoot D.J."/>
            <person name="Schmoeckel S.M."/>
            <person name="Li B."/>
            <person name="Borm T.J.A."/>
            <person name="Ohyanagi H."/>
            <person name="Mineta K."/>
            <person name="Michell C.T."/>
            <person name="Saber N."/>
            <person name="Kharbatia N.M."/>
            <person name="Rupper R.R."/>
            <person name="Sharp A.R."/>
            <person name="Dally N."/>
            <person name="Boughton B.A."/>
            <person name="Woo Y.H."/>
            <person name="Gao G."/>
            <person name="Schijlen E.G.W.M."/>
            <person name="Guo X."/>
            <person name="Momin A.A."/>
            <person name="Negrao S."/>
            <person name="Al-Babili S."/>
            <person name="Gehring C."/>
            <person name="Roessner U."/>
            <person name="Jung C."/>
            <person name="Murphy K."/>
            <person name="Arold S.T."/>
            <person name="Gojobori T."/>
            <person name="van der Linden C.G."/>
            <person name="van Loo E.N."/>
            <person name="Jellen E.N."/>
            <person name="Maughan P.J."/>
            <person name="Tester M."/>
        </authorList>
    </citation>
    <scope>NUCLEOTIDE SEQUENCE [LARGE SCALE GENOMIC DNA]</scope>
    <source>
        <strain evidence="3">cv. PI 614886</strain>
    </source>
</reference>
<dbReference type="InterPro" id="IPR016024">
    <property type="entry name" value="ARM-type_fold"/>
</dbReference>
<feature type="domain" description="Protein Lines C-terminal" evidence="2">
    <location>
        <begin position="508"/>
        <end position="543"/>
    </location>
</feature>
<dbReference type="PANTHER" id="PTHR16057">
    <property type="entry name" value="WINS1, 2 PROTEIN"/>
    <property type="match status" value="1"/>
</dbReference>
<accession>A0A803KSG6</accession>
<evidence type="ECO:0000313" key="4">
    <source>
        <dbReference type="Proteomes" id="UP000596660"/>
    </source>
</evidence>
<evidence type="ECO:0000313" key="3">
    <source>
        <dbReference type="EnsemblPlants" id="AUR62001974-RA:cds"/>
    </source>
</evidence>
<dbReference type="Gramene" id="AUR62001974-RA">
    <property type="protein sequence ID" value="AUR62001974-RA:cds"/>
    <property type="gene ID" value="AUR62001974"/>
</dbReference>
<dbReference type="OMA" id="INGHMVA"/>
<dbReference type="InterPro" id="IPR032794">
    <property type="entry name" value="LINES_N"/>
</dbReference>
<dbReference type="Pfam" id="PF14695">
    <property type="entry name" value="LINES_C"/>
    <property type="match status" value="1"/>
</dbReference>
<name>A0A803KSG6_CHEQI</name>
<dbReference type="AlphaFoldDB" id="A0A803KSG6"/>
<dbReference type="InterPro" id="IPR029415">
    <property type="entry name" value="Lines_C"/>
</dbReference>
<proteinExistence type="predicted"/>
<dbReference type="EnsemblPlants" id="AUR62001974-RA">
    <property type="protein sequence ID" value="AUR62001974-RA:cds"/>
    <property type="gene ID" value="AUR62001974"/>
</dbReference>
<keyword evidence="4" id="KW-1185">Reference proteome</keyword>
<dbReference type="Proteomes" id="UP000596660">
    <property type="component" value="Unplaced"/>
</dbReference>
<dbReference type="Pfam" id="PF14694">
    <property type="entry name" value="LINES_N"/>
    <property type="match status" value="1"/>
</dbReference>
<organism evidence="3 4">
    <name type="scientific">Chenopodium quinoa</name>
    <name type="common">Quinoa</name>
    <dbReference type="NCBI Taxonomy" id="63459"/>
    <lineage>
        <taxon>Eukaryota</taxon>
        <taxon>Viridiplantae</taxon>
        <taxon>Streptophyta</taxon>
        <taxon>Embryophyta</taxon>
        <taxon>Tracheophyta</taxon>
        <taxon>Spermatophyta</taxon>
        <taxon>Magnoliopsida</taxon>
        <taxon>eudicotyledons</taxon>
        <taxon>Gunneridae</taxon>
        <taxon>Pentapetalae</taxon>
        <taxon>Caryophyllales</taxon>
        <taxon>Chenopodiaceae</taxon>
        <taxon>Chenopodioideae</taxon>
        <taxon>Atripliceae</taxon>
        <taxon>Chenopodium</taxon>
    </lineage>
</organism>
<dbReference type="PANTHER" id="PTHR16057:SF1">
    <property type="entry name" value="PROTEIN LINES HOMOLOG 1"/>
    <property type="match status" value="1"/>
</dbReference>
<evidence type="ECO:0000259" key="2">
    <source>
        <dbReference type="Pfam" id="PF14695"/>
    </source>
</evidence>
<feature type="domain" description="Protein Lines N-terminal" evidence="1">
    <location>
        <begin position="338"/>
        <end position="445"/>
    </location>
</feature>